<dbReference type="Proteomes" id="UP000321250">
    <property type="component" value="Unassembled WGS sequence"/>
</dbReference>
<name>A0A5C6UFT7_9SPHN</name>
<dbReference type="RefSeq" id="WP_147082450.1">
    <property type="nucleotide sequence ID" value="NZ_VOQR01000001.1"/>
</dbReference>
<evidence type="ECO:0000313" key="3">
    <source>
        <dbReference type="Proteomes" id="UP000321250"/>
    </source>
</evidence>
<dbReference type="SUPFAM" id="SSF52540">
    <property type="entry name" value="P-loop containing nucleoside triphosphate hydrolases"/>
    <property type="match status" value="1"/>
</dbReference>
<proteinExistence type="predicted"/>
<evidence type="ECO:0000313" key="2">
    <source>
        <dbReference type="EMBL" id="TXC71300.1"/>
    </source>
</evidence>
<comment type="caution">
    <text evidence="2">The sequence shown here is derived from an EMBL/GenBank/DDBJ whole genome shotgun (WGS) entry which is preliminary data.</text>
</comment>
<dbReference type="EMBL" id="VOQR01000001">
    <property type="protein sequence ID" value="TXC71300.1"/>
    <property type="molecule type" value="Genomic_DNA"/>
</dbReference>
<dbReference type="OrthoDB" id="9004810at2"/>
<organism evidence="2 3">
    <name type="scientific">Sphingomonas ginsenosidivorax</name>
    <dbReference type="NCBI Taxonomy" id="862135"/>
    <lineage>
        <taxon>Bacteria</taxon>
        <taxon>Pseudomonadati</taxon>
        <taxon>Pseudomonadota</taxon>
        <taxon>Alphaproteobacteria</taxon>
        <taxon>Sphingomonadales</taxon>
        <taxon>Sphingomonadaceae</taxon>
        <taxon>Sphingomonas</taxon>
    </lineage>
</organism>
<feature type="region of interest" description="Disordered" evidence="1">
    <location>
        <begin position="1336"/>
        <end position="1379"/>
    </location>
</feature>
<dbReference type="InterPro" id="IPR027417">
    <property type="entry name" value="P-loop_NTPase"/>
</dbReference>
<accession>A0A5C6UFT7</accession>
<keyword evidence="3" id="KW-1185">Reference proteome</keyword>
<evidence type="ECO:0000256" key="1">
    <source>
        <dbReference type="SAM" id="MobiDB-lite"/>
    </source>
</evidence>
<gene>
    <name evidence="2" type="ORF">FSB78_10370</name>
</gene>
<sequence>MSDLPPLARRLSWDRGADGISDLGEDQIAALPAPIVIVGDPGAGKSVLMKTLGDTTGHVLLRAGSFVRNANPQLLVGDATTLVIDGVDEIGANVAGGGVEAVLTKLSELGNPAFILSCRAADWRGATDRARISDDYGRDAVVLVLEAFHVDQARDYLQTRFPSVDADAVLEHLVTHGLRDIYGNPLTLRLIGEIAESEQQLPASRAGLLDAASRLLLSEENARHQDRAHALRDPEELLQAAGAACAAILLGDKLGVFVGPPAKAPAGYAAASGIRTLPMGEAIEDALKTRLFQRDGEGLFVPVHRVIAEFLAARWIAGCAGRGASAARLHALMLQGANVPTSLRGLHAWTAHFSAELAERCIAADPYGVLRYGDGDSMPLANARALLKALAALSHEDPYFRSEDWSRHPASALMRPELKSEILGLLAVRDRHVALGALLLEALAGSALAADMKAELTALLLDPARSFNQRDAALDAIKAAGLIESWADLVRALWQLGDQNSIRLAADELVNDSTEDVPIAEAVAVVLARAQLTLKPMSRAEARQIRSVHFSTRALAKRRPAVLDAWLDEIAAQAQPFIRGAGQSAGLLGDLVRALAIARIGHAPPPSASQCIRWLGWLDGRQGYDQKRRTRLREYFSEQLDLRREVLAELLLKAKDQDAWRAYFRLADSSLGLLPSEDDIVFLLKQWHATDATEGRNDKVWEDLLRIARQRDGLPEKVRAAAIAGAHGDAARLALIEAYAPAMEEEDPEDLEWEAEEEARRSEVFASHRTFLADHLDDIAKGHGGTLDTPARAYFGRFHELNEDGDDGPKRIAVLLGEALAGNVLDGFVAAAHRTDLPTAREIATEHAGNGRYYVELPLVVGVIEMLRRGEDIADLPYATLASAWMGWRRDPESNGTDHFGIGEPLQAAALPDEAATEQFFRDSIEPQLEVSAAHVMDLYLLTHTPDFTELAAKLAGEWLLRFPQVPSFALADLLLAILASADYLAASKVVVASRDLICADRDAVDLWLCAEFVLDFEARADVLREAIGDNRELLWGVRRALTRWGNLNLSRLSIAQLGFLVTSLAPLWPYTSRPDGITSGDTNKWDASRFIDACIYQLGAMPEAAATDMLAHLGQTVANGHEESLRHAAKLQLRVRSDHDYRPSDVVLLRAVAIQDDPQSVDDLRAFLGDRIALLSRKLEGSGLDSWVVYWKDDKPHIENYCRNRLIEQISGELPKSVRFGPEEQMPGQTRADISVAKDSLGLPVEIKGQWHKDVWDAPVEQLDARYTHDWRASGRGVYIVLWFGDVPGKNLPAHPAGETMPTSPGELRRMLIDRIPEGRRSQIDVYVINVTGSPDGQRNVKVKAKPKAGMTGKANTKAPAPKRAGRSPKSKSGPPPA</sequence>
<protein>
    <submittedName>
        <fullName evidence="2">Uncharacterized protein</fullName>
    </submittedName>
</protein>
<reference evidence="2 3" key="1">
    <citation type="journal article" date="2013" name="Antonie Van Leeuwenhoek">
        <title>Sphingomonas ginsenosidivorax sp. nov., with the ability to transform ginsenosides.</title>
        <authorList>
            <person name="Jin X.F."/>
            <person name="Kim J.K."/>
            <person name="Liu Q.M."/>
            <person name="Kang M.S."/>
            <person name="He D."/>
            <person name="Jin F.X."/>
            <person name="Kim S.C."/>
            <person name="Im W.T."/>
        </authorList>
    </citation>
    <scope>NUCLEOTIDE SEQUENCE [LARGE SCALE GENOMIC DNA]</scope>
    <source>
        <strain evidence="2 3">KHI67</strain>
    </source>
</reference>